<feature type="transmembrane region" description="Helical" evidence="16">
    <location>
        <begin position="311"/>
        <end position="330"/>
    </location>
</feature>
<feature type="coiled-coil region" evidence="14">
    <location>
        <begin position="222"/>
        <end position="256"/>
    </location>
</feature>
<evidence type="ECO:0000256" key="12">
    <source>
        <dbReference type="ARBA" id="ARBA00023136"/>
    </source>
</evidence>
<evidence type="ECO:0000256" key="6">
    <source>
        <dbReference type="ARBA" id="ARBA00022692"/>
    </source>
</evidence>
<dbReference type="GO" id="GO:0031201">
    <property type="term" value="C:SNARE complex"/>
    <property type="evidence" value="ECO:0007669"/>
    <property type="project" value="TreeGrafter"/>
</dbReference>
<evidence type="ECO:0000256" key="1">
    <source>
        <dbReference type="ARBA" id="ARBA00003746"/>
    </source>
</evidence>
<dbReference type="EMBL" id="VXIV02002868">
    <property type="protein sequence ID" value="KAF6022311.1"/>
    <property type="molecule type" value="Genomic_DNA"/>
</dbReference>
<keyword evidence="19" id="KW-1185">Reference proteome</keyword>
<evidence type="ECO:0000256" key="8">
    <source>
        <dbReference type="ARBA" id="ARBA00022892"/>
    </source>
</evidence>
<dbReference type="AlphaFoldDB" id="A0A7J7J9Q1"/>
<dbReference type="InterPro" id="IPR019529">
    <property type="entry name" value="Syntaxin-18_N"/>
</dbReference>
<feature type="domain" description="SNARE-complex protein Syntaxin-18 N-terminal" evidence="17">
    <location>
        <begin position="3"/>
        <end position="101"/>
    </location>
</feature>
<dbReference type="Proteomes" id="UP000593567">
    <property type="component" value="Unassembled WGS sequence"/>
</dbReference>
<keyword evidence="9" id="KW-0653">Protein transport</keyword>
<keyword evidence="7" id="KW-0256">Endoplasmic reticulum</keyword>
<keyword evidence="12 16" id="KW-0472">Membrane</keyword>
<dbReference type="Pfam" id="PF10496">
    <property type="entry name" value="Syntaxin-18_N"/>
    <property type="match status" value="1"/>
</dbReference>
<evidence type="ECO:0000256" key="7">
    <source>
        <dbReference type="ARBA" id="ARBA00022824"/>
    </source>
</evidence>
<evidence type="ECO:0000256" key="2">
    <source>
        <dbReference type="ARBA" id="ARBA00004389"/>
    </source>
</evidence>
<evidence type="ECO:0000256" key="3">
    <source>
        <dbReference type="ARBA" id="ARBA00009063"/>
    </source>
</evidence>
<keyword evidence="8" id="KW-0931">ER-Golgi transport</keyword>
<evidence type="ECO:0000256" key="4">
    <source>
        <dbReference type="ARBA" id="ARBA00019409"/>
    </source>
</evidence>
<dbReference type="FunFam" id="1.20.5.110:FF:000015">
    <property type="entry name" value="Syntaxin-18, putative"/>
    <property type="match status" value="1"/>
</dbReference>
<reference evidence="18" key="1">
    <citation type="submission" date="2020-06" db="EMBL/GenBank/DDBJ databases">
        <title>Draft genome of Bugula neritina, a colonial animal packing powerful symbionts and potential medicines.</title>
        <authorList>
            <person name="Rayko M."/>
        </authorList>
    </citation>
    <scope>NUCLEOTIDE SEQUENCE [LARGE SCALE GENOMIC DNA]</scope>
    <source>
        <strain evidence="18">Kwan_BN1</strain>
    </source>
</reference>
<dbReference type="OrthoDB" id="342981at2759"/>
<evidence type="ECO:0000256" key="10">
    <source>
        <dbReference type="ARBA" id="ARBA00022989"/>
    </source>
</evidence>
<evidence type="ECO:0000256" key="14">
    <source>
        <dbReference type="SAM" id="Coils"/>
    </source>
</evidence>
<evidence type="ECO:0000256" key="9">
    <source>
        <dbReference type="ARBA" id="ARBA00022927"/>
    </source>
</evidence>
<feature type="region of interest" description="Disordered" evidence="15">
    <location>
        <begin position="20"/>
        <end position="47"/>
    </location>
</feature>
<dbReference type="Gene3D" id="1.20.5.110">
    <property type="match status" value="1"/>
</dbReference>
<dbReference type="GO" id="GO:0005789">
    <property type="term" value="C:endoplasmic reticulum membrane"/>
    <property type="evidence" value="ECO:0007669"/>
    <property type="project" value="UniProtKB-SubCell"/>
</dbReference>
<evidence type="ECO:0000256" key="16">
    <source>
        <dbReference type="SAM" id="Phobius"/>
    </source>
</evidence>
<keyword evidence="11 14" id="KW-0175">Coiled coil</keyword>
<keyword evidence="5" id="KW-0813">Transport</keyword>
<dbReference type="PANTHER" id="PTHR15959">
    <property type="entry name" value="SYNTAXIN-18"/>
    <property type="match status" value="1"/>
</dbReference>
<evidence type="ECO:0000313" key="18">
    <source>
        <dbReference type="EMBL" id="KAF6022311.1"/>
    </source>
</evidence>
<dbReference type="SUPFAM" id="SSF58038">
    <property type="entry name" value="SNARE fusion complex"/>
    <property type="match status" value="1"/>
</dbReference>
<keyword evidence="10 16" id="KW-1133">Transmembrane helix</keyword>
<evidence type="ECO:0000313" key="19">
    <source>
        <dbReference type="Proteomes" id="UP000593567"/>
    </source>
</evidence>
<keyword evidence="6 16" id="KW-0812">Transmembrane</keyword>
<proteinExistence type="inferred from homology"/>
<comment type="subcellular location">
    <subcellularLocation>
        <location evidence="13">Endomembrane system</location>
        <topology evidence="13">Single-pass type IV membrane protein</topology>
    </subcellularLocation>
    <subcellularLocation>
        <location evidence="2">Endoplasmic reticulum membrane</location>
        <topology evidence="2">Single-pass membrane protein</topology>
    </subcellularLocation>
</comment>
<comment type="similarity">
    <text evidence="3">Belongs to the syntaxin family.</text>
</comment>
<sequence>MADITGIFKSTVKMLKVRHKELSSMKPSPNESEHLTPGSSSDLFSASKSDQFSHRTRAIVENITNIRAFLVKHRKAYMAASSSIPLASSAKRLTEEERDKIDVDAMGYIKLCKEVLAKHKSEALQVQLTHQQKEHRVLVIAMVEEYLKVVCQLYSEQRAIRVKRAVDRQKMSRFELPSKVVSRGEKAPSELSELPDTAKDDSIAKNKTTVFADASDESVTSLEVSNEEAQLFKQENEQLYNELNSMMDEVQQIEGKVVEISQLQSIFTEKVLEQDADIGRIGDAMVHSTENIVQGNDDIREAMKNNAGMRVWLIFCILVLSFTLLFLDWYND</sequence>
<protein>
    <recommendedName>
        <fullName evidence="4">Syntaxin-18</fullName>
    </recommendedName>
</protein>
<dbReference type="GO" id="GO:0006890">
    <property type="term" value="P:retrograde vesicle-mediated transport, Golgi to endoplasmic reticulum"/>
    <property type="evidence" value="ECO:0007669"/>
    <property type="project" value="TreeGrafter"/>
</dbReference>
<name>A0A7J7J9Q1_BUGNE</name>
<evidence type="ECO:0000256" key="11">
    <source>
        <dbReference type="ARBA" id="ARBA00023054"/>
    </source>
</evidence>
<evidence type="ECO:0000259" key="17">
    <source>
        <dbReference type="Pfam" id="PF10496"/>
    </source>
</evidence>
<gene>
    <name evidence="18" type="ORF">EB796_019384</name>
</gene>
<evidence type="ECO:0000256" key="15">
    <source>
        <dbReference type="SAM" id="MobiDB-lite"/>
    </source>
</evidence>
<dbReference type="PANTHER" id="PTHR15959:SF0">
    <property type="entry name" value="SYNTAXIN-18"/>
    <property type="match status" value="1"/>
</dbReference>
<organism evidence="18 19">
    <name type="scientific">Bugula neritina</name>
    <name type="common">Brown bryozoan</name>
    <name type="synonym">Sertularia neritina</name>
    <dbReference type="NCBI Taxonomy" id="10212"/>
    <lineage>
        <taxon>Eukaryota</taxon>
        <taxon>Metazoa</taxon>
        <taxon>Spiralia</taxon>
        <taxon>Lophotrochozoa</taxon>
        <taxon>Bryozoa</taxon>
        <taxon>Gymnolaemata</taxon>
        <taxon>Cheilostomatida</taxon>
        <taxon>Flustrina</taxon>
        <taxon>Buguloidea</taxon>
        <taxon>Bugulidae</taxon>
        <taxon>Bugula</taxon>
    </lineage>
</organism>
<evidence type="ECO:0000256" key="13">
    <source>
        <dbReference type="ARBA" id="ARBA00046280"/>
    </source>
</evidence>
<accession>A0A7J7J9Q1</accession>
<dbReference type="GO" id="GO:0015031">
    <property type="term" value="P:protein transport"/>
    <property type="evidence" value="ECO:0007669"/>
    <property type="project" value="UniProtKB-KW"/>
</dbReference>
<evidence type="ECO:0000256" key="5">
    <source>
        <dbReference type="ARBA" id="ARBA00022448"/>
    </source>
</evidence>
<comment type="caution">
    <text evidence="18">The sequence shown here is derived from an EMBL/GenBank/DDBJ whole genome shotgun (WGS) entry which is preliminary data.</text>
</comment>
<comment type="function">
    <text evidence="1">Syntaxin that may be involved in targeting and fusion of Golgi-derived retrograde transport vesicles with the ER.</text>
</comment>